<gene>
    <name evidence="1" type="ORF">P7K49_005632</name>
</gene>
<comment type="caution">
    <text evidence="1">The sequence shown here is derived from an EMBL/GenBank/DDBJ whole genome shotgun (WGS) entry which is preliminary data.</text>
</comment>
<protein>
    <submittedName>
        <fullName evidence="1">Uncharacterized protein</fullName>
    </submittedName>
</protein>
<organism evidence="1 2">
    <name type="scientific">Saguinus oedipus</name>
    <name type="common">Cotton-top tamarin</name>
    <name type="synonym">Oedipomidas oedipus</name>
    <dbReference type="NCBI Taxonomy" id="9490"/>
    <lineage>
        <taxon>Eukaryota</taxon>
        <taxon>Metazoa</taxon>
        <taxon>Chordata</taxon>
        <taxon>Craniata</taxon>
        <taxon>Vertebrata</taxon>
        <taxon>Euteleostomi</taxon>
        <taxon>Mammalia</taxon>
        <taxon>Eutheria</taxon>
        <taxon>Euarchontoglires</taxon>
        <taxon>Primates</taxon>
        <taxon>Haplorrhini</taxon>
        <taxon>Platyrrhini</taxon>
        <taxon>Cebidae</taxon>
        <taxon>Callitrichinae</taxon>
        <taxon>Saguinus</taxon>
    </lineage>
</organism>
<accession>A0ABQ9W040</accession>
<dbReference type="EMBL" id="JASSZA010000003">
    <property type="protein sequence ID" value="KAK2115007.1"/>
    <property type="molecule type" value="Genomic_DNA"/>
</dbReference>
<keyword evidence="2" id="KW-1185">Reference proteome</keyword>
<sequence>MLPGHGEDEFGLHNNGKVILSEALGRRMEQLKRVKYFRPQSISLGVELNNTSHIGGSETAEPYLTREKQKDEGLNAENMTPSTEGSGSHLFETALVQAVWPNLIISLATVAIITPCNLRWVLYHISSTEVETQVDGKHQVALSNEHSGSNYFKELHHALSEQALCTPGLDQTSKAIYSLVHVYH</sequence>
<evidence type="ECO:0000313" key="2">
    <source>
        <dbReference type="Proteomes" id="UP001266305"/>
    </source>
</evidence>
<proteinExistence type="predicted"/>
<reference evidence="1 2" key="1">
    <citation type="submission" date="2023-05" db="EMBL/GenBank/DDBJ databases">
        <title>B98-5 Cell Line De Novo Hybrid Assembly: An Optical Mapping Approach.</title>
        <authorList>
            <person name="Kananen K."/>
            <person name="Auerbach J.A."/>
            <person name="Kautto E."/>
            <person name="Blachly J.S."/>
        </authorList>
    </citation>
    <scope>NUCLEOTIDE SEQUENCE [LARGE SCALE GENOMIC DNA]</scope>
    <source>
        <strain evidence="1">B95-8</strain>
        <tissue evidence="1">Cell line</tissue>
    </source>
</reference>
<dbReference type="Proteomes" id="UP001266305">
    <property type="component" value="Unassembled WGS sequence"/>
</dbReference>
<name>A0ABQ9W040_SAGOE</name>
<evidence type="ECO:0000313" key="1">
    <source>
        <dbReference type="EMBL" id="KAK2115007.1"/>
    </source>
</evidence>